<sequence>MGRAHKDGSTIAHATLFKAIAAALIGALMLSGCGGSSGGTAAGTSSPAGPQPSIAASQNTPTAAVPTDCSTLSNESQDAVDNDSGTASHTVSPREQCEAAQYWSSGRLAPWTPQKTGAGEAGDTAADGRLPRVEDAYAADRKDEALSSAPNLDNERAQPIISYAPVAADRLRIYFTGGVCDAYRVAIEETGDHVRLNLFAGAEPRTGSTGAQAGSCTEQAAYQSALVALQTPLADRPVISK</sequence>
<evidence type="ECO:0000256" key="1">
    <source>
        <dbReference type="SAM" id="MobiDB-lite"/>
    </source>
</evidence>
<dbReference type="Proteomes" id="UP000345527">
    <property type="component" value="Unassembled WGS sequence"/>
</dbReference>
<dbReference type="AlphaFoldDB" id="A0A5J5DW11"/>
<evidence type="ECO:0000313" key="3">
    <source>
        <dbReference type="EMBL" id="KAA8821037.1"/>
    </source>
</evidence>
<feature type="compositionally biased region" description="Low complexity" evidence="1">
    <location>
        <begin position="116"/>
        <end position="128"/>
    </location>
</feature>
<name>A0A5J5DW11_9BIFI</name>
<dbReference type="EMBL" id="RZNZ01000012">
    <property type="protein sequence ID" value="KAA8819026.1"/>
    <property type="molecule type" value="Genomic_DNA"/>
</dbReference>
<feature type="compositionally biased region" description="Polar residues" evidence="1">
    <location>
        <begin position="54"/>
        <end position="93"/>
    </location>
</feature>
<feature type="region of interest" description="Disordered" evidence="1">
    <location>
        <begin position="36"/>
        <end position="130"/>
    </location>
</feature>
<dbReference type="EMBL" id="RZOA01000036">
    <property type="protein sequence ID" value="KAA8821037.1"/>
    <property type="molecule type" value="Genomic_DNA"/>
</dbReference>
<accession>A0A5J5DW11</accession>
<dbReference type="Proteomes" id="UP000374630">
    <property type="component" value="Unassembled WGS sequence"/>
</dbReference>
<keyword evidence="5" id="KW-1185">Reference proteome</keyword>
<evidence type="ECO:0000313" key="4">
    <source>
        <dbReference type="Proteomes" id="UP000345527"/>
    </source>
</evidence>
<reference evidence="4 5" key="1">
    <citation type="journal article" date="2019" name="Syst. Appl. Microbiol.">
        <title>Characterization of Bifidobacterium species in feaces of the Egyptian fruit bat: Description of B. vespertilionis sp. nov. and B. rousetti sp. nov.</title>
        <authorList>
            <person name="Modesto M."/>
            <person name="Satti M."/>
            <person name="Watanabe K."/>
            <person name="Puglisi E."/>
            <person name="Morelli L."/>
            <person name="Huang C.-H."/>
            <person name="Liou J.-S."/>
            <person name="Miyashita M."/>
            <person name="Tamura T."/>
            <person name="Saito S."/>
            <person name="Mori K."/>
            <person name="Huang L."/>
            <person name="Sciavilla P."/>
            <person name="Sandri C."/>
            <person name="Spiezio C."/>
            <person name="Vitali F."/>
            <person name="Cavalieri D."/>
            <person name="Perpetuini G."/>
            <person name="Tofalo R."/>
            <person name="Bonetti A."/>
            <person name="Arita M."/>
            <person name="Mattarelli P."/>
        </authorList>
    </citation>
    <scope>NUCLEOTIDE SEQUENCE [LARGE SCALE GENOMIC DNA]</scope>
    <source>
        <strain evidence="2 5">RST16</strain>
        <strain evidence="3 4">RST8</strain>
    </source>
</reference>
<proteinExistence type="predicted"/>
<organism evidence="3 4">
    <name type="scientific">Bifidobacterium vespertilionis</name>
    <dbReference type="NCBI Taxonomy" id="2562524"/>
    <lineage>
        <taxon>Bacteria</taxon>
        <taxon>Bacillati</taxon>
        <taxon>Actinomycetota</taxon>
        <taxon>Actinomycetes</taxon>
        <taxon>Bifidobacteriales</taxon>
        <taxon>Bifidobacteriaceae</taxon>
        <taxon>Bifidobacterium</taxon>
    </lineage>
</organism>
<dbReference type="PROSITE" id="PS51257">
    <property type="entry name" value="PROKAR_LIPOPROTEIN"/>
    <property type="match status" value="1"/>
</dbReference>
<gene>
    <name evidence="3" type="ORF">EM848_11495</name>
    <name evidence="2" type="ORF">EMO90_08710</name>
</gene>
<evidence type="ECO:0000313" key="2">
    <source>
        <dbReference type="EMBL" id="KAA8819026.1"/>
    </source>
</evidence>
<dbReference type="OrthoDB" id="3830613at2"/>
<dbReference type="RefSeq" id="WP_150355072.1">
    <property type="nucleotide sequence ID" value="NZ_RZNZ01000012.1"/>
</dbReference>
<protein>
    <submittedName>
        <fullName evidence="3">Uncharacterized protein</fullName>
    </submittedName>
</protein>
<comment type="caution">
    <text evidence="3">The sequence shown here is derived from an EMBL/GenBank/DDBJ whole genome shotgun (WGS) entry which is preliminary data.</text>
</comment>
<evidence type="ECO:0000313" key="5">
    <source>
        <dbReference type="Proteomes" id="UP000374630"/>
    </source>
</evidence>